<dbReference type="Pfam" id="PF14281">
    <property type="entry name" value="PDDEXK_4"/>
    <property type="match status" value="1"/>
</dbReference>
<protein>
    <submittedName>
        <fullName evidence="1">PD-(D/E)XK nuclease family protein</fullName>
    </submittedName>
</protein>
<name>A0ABS0IMC7_9BACT</name>
<proteinExistence type="predicted"/>
<evidence type="ECO:0000313" key="2">
    <source>
        <dbReference type="Proteomes" id="UP000597617"/>
    </source>
</evidence>
<sequence>MSAIKLSPTYSATVNAIAELYLTRRRQPSLRTLVPALAQWVQANQEHNRLESGHLNVFRFMRPGEITHSRLLAFFLDAQAAHGQGTLFLTQFLKQIDICEPSCGPWLVTAEAGRVDVLLRRAHPHAVVVIENKSNYAPDQPNQLYRYWHKQIYLAQLARKCSAAERQTPSRTQYRVIYLAPAVNKQPDSHAICRPDGWELKWPELPSVVPLGLVEHHQFGLLIVAWLTACLAQLPPNNHRLRQFTQQYLQFWQTL</sequence>
<organism evidence="1 2">
    <name type="scientific">Hymenobacter jeongseonensis</name>
    <dbReference type="NCBI Taxonomy" id="2791027"/>
    <lineage>
        <taxon>Bacteria</taxon>
        <taxon>Pseudomonadati</taxon>
        <taxon>Bacteroidota</taxon>
        <taxon>Cytophagia</taxon>
        <taxon>Cytophagales</taxon>
        <taxon>Hymenobacteraceae</taxon>
        <taxon>Hymenobacter</taxon>
    </lineage>
</organism>
<dbReference type="RefSeq" id="WP_196283867.1">
    <property type="nucleotide sequence ID" value="NZ_JADQDQ010000013.1"/>
</dbReference>
<evidence type="ECO:0000313" key="1">
    <source>
        <dbReference type="EMBL" id="MBF9239515.1"/>
    </source>
</evidence>
<dbReference type="InterPro" id="IPR029470">
    <property type="entry name" value="PDDEXK_4"/>
</dbReference>
<dbReference type="Proteomes" id="UP000597617">
    <property type="component" value="Unassembled WGS sequence"/>
</dbReference>
<keyword evidence="2" id="KW-1185">Reference proteome</keyword>
<dbReference type="EMBL" id="JADQDQ010000013">
    <property type="protein sequence ID" value="MBF9239515.1"/>
    <property type="molecule type" value="Genomic_DNA"/>
</dbReference>
<accession>A0ABS0IMC7</accession>
<reference evidence="1 2" key="1">
    <citation type="submission" date="2020-11" db="EMBL/GenBank/DDBJ databases">
        <authorList>
            <person name="Kim M.K."/>
        </authorList>
    </citation>
    <scope>NUCLEOTIDE SEQUENCE [LARGE SCALE GENOMIC DNA]</scope>
    <source>
        <strain evidence="1 2">BT683</strain>
    </source>
</reference>
<gene>
    <name evidence="1" type="ORF">I2I05_19130</name>
</gene>
<comment type="caution">
    <text evidence="1">The sequence shown here is derived from an EMBL/GenBank/DDBJ whole genome shotgun (WGS) entry which is preliminary data.</text>
</comment>